<name>A0A284QTD9_ARMOS</name>
<proteinExistence type="predicted"/>
<feature type="transmembrane region" description="Helical" evidence="1">
    <location>
        <begin position="477"/>
        <end position="495"/>
    </location>
</feature>
<sequence>MYSSKAKDALVVSIAALSHVRLRRLVIEDANVEAPCWFSRQRSDFFHVPAQILRFLIKVIFAVVYHSIPRAVQGYISNYANAPWPTELTCAPDSALTNAPGGGAGVYTPTGSTPRWLLKVQIVDGTILFLQQIRWSEEVRNRGYTALSYPMESAYVLLQEAGLTAEAAPTEKRQFTLKDRKRIAERLLIEYCSATRSADNRTEYIWLDESCLSDIRQPEDSPERDREIGRLSDIFRNASQVAVFCHEENCDDTSTTCIWGKRLFTIGEILHAAAVIRLTRQREQDGSLRTHVYRETARAFREKMQTKAAYDHRWHVYAIMQHSTNAGSVSWQNTIHALVVEAITRDLAGGYGEHKFLGKALNGLLPRRARLEDLKGEDGWTDLAWLLELNQGFFNAAILAAVCSFGEGGWLGPPIKPDAGNERLEPIVHAFPVGADGTGIMTPLCIIGSKTVELRDSLKRDPFGLYNNKDMRPLKRLSRAFLVVIMVIAFVAYNTNRLSTWIATIWAGSSLFVIFEMVVGTIYLQRDGWMDIPRSVTGKTSFRVALAGKTQTSQSFLNGGRAASSQLGAHPVEKISSMPEGVYWT</sequence>
<keyword evidence="4" id="KW-1185">Reference proteome</keyword>
<dbReference type="EMBL" id="FUEG01000002">
    <property type="protein sequence ID" value="SJK99748.1"/>
    <property type="molecule type" value="Genomic_DNA"/>
</dbReference>
<protein>
    <recommendedName>
        <fullName evidence="2">Heterokaryon incompatibility domain-containing protein</fullName>
    </recommendedName>
</protein>
<gene>
    <name evidence="3" type="ORF">ARMOST_03059</name>
</gene>
<dbReference type="Pfam" id="PF06985">
    <property type="entry name" value="HET"/>
    <property type="match status" value="1"/>
</dbReference>
<dbReference type="AlphaFoldDB" id="A0A284QTD9"/>
<dbReference type="InterPro" id="IPR010730">
    <property type="entry name" value="HET"/>
</dbReference>
<keyword evidence="1" id="KW-1133">Transmembrane helix</keyword>
<accession>A0A284QTD9</accession>
<evidence type="ECO:0000313" key="3">
    <source>
        <dbReference type="EMBL" id="SJK99748.1"/>
    </source>
</evidence>
<dbReference type="OrthoDB" id="2624308at2759"/>
<feature type="domain" description="Heterokaryon incompatibility" evidence="2">
    <location>
        <begin position="144"/>
        <end position="252"/>
    </location>
</feature>
<organism evidence="3 4">
    <name type="scientific">Armillaria ostoyae</name>
    <name type="common">Armillaria root rot fungus</name>
    <dbReference type="NCBI Taxonomy" id="47428"/>
    <lineage>
        <taxon>Eukaryota</taxon>
        <taxon>Fungi</taxon>
        <taxon>Dikarya</taxon>
        <taxon>Basidiomycota</taxon>
        <taxon>Agaricomycotina</taxon>
        <taxon>Agaricomycetes</taxon>
        <taxon>Agaricomycetidae</taxon>
        <taxon>Agaricales</taxon>
        <taxon>Marasmiineae</taxon>
        <taxon>Physalacriaceae</taxon>
        <taxon>Armillaria</taxon>
    </lineage>
</organism>
<keyword evidence="1" id="KW-0812">Transmembrane</keyword>
<reference evidence="4" key="1">
    <citation type="journal article" date="2017" name="Nat. Ecol. Evol.">
        <title>Genome expansion and lineage-specific genetic innovations in the forest pathogenic fungi Armillaria.</title>
        <authorList>
            <person name="Sipos G."/>
            <person name="Prasanna A.N."/>
            <person name="Walter M.C."/>
            <person name="O'Connor E."/>
            <person name="Balint B."/>
            <person name="Krizsan K."/>
            <person name="Kiss B."/>
            <person name="Hess J."/>
            <person name="Varga T."/>
            <person name="Slot J."/>
            <person name="Riley R."/>
            <person name="Boka B."/>
            <person name="Rigling D."/>
            <person name="Barry K."/>
            <person name="Lee J."/>
            <person name="Mihaltcheva S."/>
            <person name="LaButti K."/>
            <person name="Lipzen A."/>
            <person name="Waldron R."/>
            <person name="Moloney N.M."/>
            <person name="Sperisen C."/>
            <person name="Kredics L."/>
            <person name="Vagvoelgyi C."/>
            <person name="Patrignani A."/>
            <person name="Fitzpatrick D."/>
            <person name="Nagy I."/>
            <person name="Doyle S."/>
            <person name="Anderson J.B."/>
            <person name="Grigoriev I.V."/>
            <person name="Gueldener U."/>
            <person name="Muensterkoetter M."/>
            <person name="Nagy L.G."/>
        </authorList>
    </citation>
    <scope>NUCLEOTIDE SEQUENCE [LARGE SCALE GENOMIC DNA]</scope>
    <source>
        <strain evidence="4">C18/9</strain>
    </source>
</reference>
<feature type="transmembrane region" description="Helical" evidence="1">
    <location>
        <begin position="501"/>
        <end position="524"/>
    </location>
</feature>
<keyword evidence="1" id="KW-0472">Membrane</keyword>
<dbReference type="Proteomes" id="UP000219338">
    <property type="component" value="Unassembled WGS sequence"/>
</dbReference>
<evidence type="ECO:0000256" key="1">
    <source>
        <dbReference type="SAM" id="Phobius"/>
    </source>
</evidence>
<evidence type="ECO:0000313" key="4">
    <source>
        <dbReference type="Proteomes" id="UP000219338"/>
    </source>
</evidence>
<evidence type="ECO:0000259" key="2">
    <source>
        <dbReference type="Pfam" id="PF06985"/>
    </source>
</evidence>